<organism evidence="1">
    <name type="scientific">Anguilla anguilla</name>
    <name type="common">European freshwater eel</name>
    <name type="synonym">Muraena anguilla</name>
    <dbReference type="NCBI Taxonomy" id="7936"/>
    <lineage>
        <taxon>Eukaryota</taxon>
        <taxon>Metazoa</taxon>
        <taxon>Chordata</taxon>
        <taxon>Craniata</taxon>
        <taxon>Vertebrata</taxon>
        <taxon>Euteleostomi</taxon>
        <taxon>Actinopterygii</taxon>
        <taxon>Neopterygii</taxon>
        <taxon>Teleostei</taxon>
        <taxon>Anguilliformes</taxon>
        <taxon>Anguillidae</taxon>
        <taxon>Anguilla</taxon>
    </lineage>
</organism>
<name>A0A0E9SCJ0_ANGAN</name>
<dbReference type="EMBL" id="GBXM01069596">
    <property type="protein sequence ID" value="JAH38981.1"/>
    <property type="molecule type" value="Transcribed_RNA"/>
</dbReference>
<proteinExistence type="predicted"/>
<dbReference type="AlphaFoldDB" id="A0A0E9SCJ0"/>
<evidence type="ECO:0000313" key="1">
    <source>
        <dbReference type="EMBL" id="JAH38981.1"/>
    </source>
</evidence>
<protein>
    <submittedName>
        <fullName evidence="1">Uncharacterized protein</fullName>
    </submittedName>
</protein>
<reference evidence="1" key="1">
    <citation type="submission" date="2014-11" db="EMBL/GenBank/DDBJ databases">
        <authorList>
            <person name="Amaro Gonzalez C."/>
        </authorList>
    </citation>
    <scope>NUCLEOTIDE SEQUENCE</scope>
</reference>
<reference evidence="1" key="2">
    <citation type="journal article" date="2015" name="Fish Shellfish Immunol.">
        <title>Early steps in the European eel (Anguilla anguilla)-Vibrio vulnificus interaction in the gills: Role of the RtxA13 toxin.</title>
        <authorList>
            <person name="Callol A."/>
            <person name="Pajuelo D."/>
            <person name="Ebbesson L."/>
            <person name="Teles M."/>
            <person name="MacKenzie S."/>
            <person name="Amaro C."/>
        </authorList>
    </citation>
    <scope>NUCLEOTIDE SEQUENCE</scope>
</reference>
<sequence>MTRCRFEQAWIKSQVRQPLQASGNTGKPNLCLW</sequence>
<accession>A0A0E9SCJ0</accession>